<proteinExistence type="predicted"/>
<dbReference type="EMBL" id="CM042885">
    <property type="protein sequence ID" value="KAI4363721.1"/>
    <property type="molecule type" value="Genomic_DNA"/>
</dbReference>
<name>A0ACB9QBK7_9MYRT</name>
<evidence type="ECO:0000313" key="1">
    <source>
        <dbReference type="EMBL" id="KAI4363721.1"/>
    </source>
</evidence>
<organism evidence="1 2">
    <name type="scientific">Melastoma candidum</name>
    <dbReference type="NCBI Taxonomy" id="119954"/>
    <lineage>
        <taxon>Eukaryota</taxon>
        <taxon>Viridiplantae</taxon>
        <taxon>Streptophyta</taxon>
        <taxon>Embryophyta</taxon>
        <taxon>Tracheophyta</taxon>
        <taxon>Spermatophyta</taxon>
        <taxon>Magnoliopsida</taxon>
        <taxon>eudicotyledons</taxon>
        <taxon>Gunneridae</taxon>
        <taxon>Pentapetalae</taxon>
        <taxon>rosids</taxon>
        <taxon>malvids</taxon>
        <taxon>Myrtales</taxon>
        <taxon>Melastomataceae</taxon>
        <taxon>Melastomatoideae</taxon>
        <taxon>Melastomateae</taxon>
        <taxon>Melastoma</taxon>
    </lineage>
</organism>
<comment type="caution">
    <text evidence="1">The sequence shown here is derived from an EMBL/GenBank/DDBJ whole genome shotgun (WGS) entry which is preliminary data.</text>
</comment>
<protein>
    <submittedName>
        <fullName evidence="1">Uncharacterized protein</fullName>
    </submittedName>
</protein>
<gene>
    <name evidence="1" type="ORF">MLD38_019901</name>
</gene>
<dbReference type="Proteomes" id="UP001057402">
    <property type="component" value="Chromosome 6"/>
</dbReference>
<keyword evidence="2" id="KW-1185">Reference proteome</keyword>
<reference evidence="2" key="1">
    <citation type="journal article" date="2023" name="Front. Plant Sci.">
        <title>Chromosomal-level genome assembly of Melastoma candidum provides insights into trichome evolution.</title>
        <authorList>
            <person name="Zhong Y."/>
            <person name="Wu W."/>
            <person name="Sun C."/>
            <person name="Zou P."/>
            <person name="Liu Y."/>
            <person name="Dai S."/>
            <person name="Zhou R."/>
        </authorList>
    </citation>
    <scope>NUCLEOTIDE SEQUENCE [LARGE SCALE GENOMIC DNA]</scope>
</reference>
<accession>A0ACB9QBK7</accession>
<sequence>MAFCCQRARRKGGSCSQTAAPTDDPLPGRRNSYLAFEKPLDWLTIPLPPIQSAASKVVLSGDPDVTKDCVVAAIYSGKLAFTKLGRSSWTYVDRNLNLFSDVIFDSDRLVAVDLRGRLMSVAYTRMDLPCTTEIS</sequence>
<evidence type="ECO:0000313" key="2">
    <source>
        <dbReference type="Proteomes" id="UP001057402"/>
    </source>
</evidence>